<name>A0ABS9UKZ7_9BACT</name>
<dbReference type="SUPFAM" id="SSF56300">
    <property type="entry name" value="Metallo-dependent phosphatases"/>
    <property type="match status" value="1"/>
</dbReference>
<evidence type="ECO:0000259" key="1">
    <source>
        <dbReference type="Pfam" id="PF00149"/>
    </source>
</evidence>
<gene>
    <name evidence="4" type="ORF">MM236_02505</name>
</gene>
<comment type="caution">
    <text evidence="4">The sequence shown here is derived from an EMBL/GenBank/DDBJ whole genome shotgun (WGS) entry which is preliminary data.</text>
</comment>
<dbReference type="InterPro" id="IPR029052">
    <property type="entry name" value="Metallo-depent_PP-like"/>
</dbReference>
<dbReference type="Pfam" id="PF16371">
    <property type="entry name" value="MetallophosN"/>
    <property type="match status" value="1"/>
</dbReference>
<evidence type="ECO:0000259" key="3">
    <source>
        <dbReference type="Pfam" id="PF16371"/>
    </source>
</evidence>
<evidence type="ECO:0000313" key="5">
    <source>
        <dbReference type="Proteomes" id="UP001165488"/>
    </source>
</evidence>
<dbReference type="Proteomes" id="UP001165488">
    <property type="component" value="Unassembled WGS sequence"/>
</dbReference>
<evidence type="ECO:0000259" key="2">
    <source>
        <dbReference type="Pfam" id="PF16370"/>
    </source>
</evidence>
<accession>A0ABS9UKZ7</accession>
<feature type="domain" description="Calcineurin-like phosphoesterase" evidence="1">
    <location>
        <begin position="137"/>
        <end position="323"/>
    </location>
</feature>
<dbReference type="Gene3D" id="3.60.21.10">
    <property type="match status" value="1"/>
</dbReference>
<dbReference type="InterPro" id="IPR032288">
    <property type="entry name" value="Metallophos_C"/>
</dbReference>
<dbReference type="Pfam" id="PF00149">
    <property type="entry name" value="Metallophos"/>
    <property type="match status" value="1"/>
</dbReference>
<dbReference type="EMBL" id="JAKZGS010000002">
    <property type="protein sequence ID" value="MCH7396835.1"/>
    <property type="molecule type" value="Genomic_DNA"/>
</dbReference>
<dbReference type="InterPro" id="IPR013783">
    <property type="entry name" value="Ig-like_fold"/>
</dbReference>
<proteinExistence type="predicted"/>
<dbReference type="InterPro" id="IPR032285">
    <property type="entry name" value="Metallophos_N"/>
</dbReference>
<sequence>MKKIISSIIITLFVGNISAQQMAKGIIYEDLNGNGKKDRNEKGISGVGVSNGTDVIATNEKGEYSLEINDGELIFVIKPSGYSLPLNEFNFPKHYYIHKPTGSPELKYKGSEPTGNLPKSIDFGLQKATENKKFTSLVFGDPQPYNLEEVGYFEKAVVEHVKGIEGVEFGISLGDLVGDDLSLFPAYSEVMAKIGIPWYNIMGNHDQNYDVDDDKLTDETFEAHFGPATSSFNYADVHVILLENILYPDPRDGVGYWGGFREDQLTFIENDLKLVPKDKLIILAMHIPLFEEGDSFRDADREKLFELLAEYPNTLSFSAHTHYQRQDFFGKDDGWKQEKPHHHYNVGTPSGDWYKGILDEKGYPVSTMRDGTPKGYVFLDIYGNQYKTRYQVAGKSSEYQIEVFTPKVIEQGKRTTSGIYVNFFVGTEGNDVKYRINDGKWTKMNYLEDYDPKYLVDLLQWDISEELLDGRRPSLPQKSMHLWRANIPNNLPVGKHTVEVEAIDMYGQKHVSKTEMEVRKK</sequence>
<organism evidence="4 5">
    <name type="scientific">Belliella calami</name>
    <dbReference type="NCBI Taxonomy" id="2923436"/>
    <lineage>
        <taxon>Bacteria</taxon>
        <taxon>Pseudomonadati</taxon>
        <taxon>Bacteroidota</taxon>
        <taxon>Cytophagia</taxon>
        <taxon>Cytophagales</taxon>
        <taxon>Cyclobacteriaceae</taxon>
        <taxon>Belliella</taxon>
    </lineage>
</organism>
<evidence type="ECO:0000313" key="4">
    <source>
        <dbReference type="EMBL" id="MCH7396835.1"/>
    </source>
</evidence>
<dbReference type="InterPro" id="IPR004843">
    <property type="entry name" value="Calcineurin-like_PHP"/>
</dbReference>
<keyword evidence="5" id="KW-1185">Reference proteome</keyword>
<dbReference type="PANTHER" id="PTHR43143">
    <property type="entry name" value="METALLOPHOSPHOESTERASE, CALCINEURIN SUPERFAMILY"/>
    <property type="match status" value="1"/>
</dbReference>
<dbReference type="Gene3D" id="2.60.40.10">
    <property type="entry name" value="Immunoglobulins"/>
    <property type="match status" value="1"/>
</dbReference>
<feature type="domain" description="Calcineurin-like phosphoesterase C-terminal" evidence="2">
    <location>
        <begin position="344"/>
        <end position="509"/>
    </location>
</feature>
<reference evidence="4" key="1">
    <citation type="submission" date="2022-03" db="EMBL/GenBank/DDBJ databases">
        <title>De novo assembled genomes of Belliella spp. (Cyclobacteriaceae) strains.</title>
        <authorList>
            <person name="Szabo A."/>
            <person name="Korponai K."/>
            <person name="Felfoldi T."/>
        </authorList>
    </citation>
    <scope>NUCLEOTIDE SEQUENCE</scope>
    <source>
        <strain evidence="4">DSM 107340</strain>
    </source>
</reference>
<protein>
    <submittedName>
        <fullName evidence="4">Calcineurin-like phosphoesterase family protein</fullName>
    </submittedName>
</protein>
<dbReference type="InterPro" id="IPR051918">
    <property type="entry name" value="STPP_CPPED1"/>
</dbReference>
<feature type="domain" description="Calcineurin-like phosphoesterase N-terminal" evidence="3">
    <location>
        <begin position="38"/>
        <end position="101"/>
    </location>
</feature>
<dbReference type="RefSeq" id="WP_241273356.1">
    <property type="nucleotide sequence ID" value="NZ_JAKZGS010000002.1"/>
</dbReference>
<dbReference type="Pfam" id="PF16370">
    <property type="entry name" value="MetallophosC"/>
    <property type="match status" value="1"/>
</dbReference>
<dbReference type="PANTHER" id="PTHR43143:SF6">
    <property type="entry name" value="BLL3016 PROTEIN"/>
    <property type="match status" value="1"/>
</dbReference>